<evidence type="ECO:0000256" key="2">
    <source>
        <dbReference type="SAM" id="Phobius"/>
    </source>
</evidence>
<sequence length="618" mass="71647">MEIDSTLSDKIQESTTHENSLLFEEQSDQQNEEELEKLNKANKPSQNVTQTRINNELKNLQNTAINFKYDDTSMTLYVLDELANIKLDLSHHFPFDAPLISIELKDKELFYSLHNLENITFEDIMKEHWHPSIKILDIAEKTLLFTKKNTVKVKFITNMITKLTNMTTKSMKETFSDKTLHIEAPLHYNINVGLGYLLELMSGQDLKENLDTENVLLIGFLLRFVAMVTEIIFILLPLTLLVNTLHLKFSKTFKLNLLLLIYFSPMVIFMSSVKVQTAQIIVSTVFLGFFVTFIIVYVPILASEQGVAVAERVFSRQYLENYKSFDNNLLLTGNIWSFTQMIKNGNLVSIILFFFAILIIFFTVLRLSDRRFLKIAMIITQIVISFGIIQNRLLTLQTLVILLLGLLYKEYQPLYIIYSILSTLVMIDQSTISTLGEHKTFMIIYIVIYYFQCRGFSSMIEDVILISKQKVSDKSKQQDEEINFKKKGIINEYFKADKASYSFQFGRQTHSVFSQGVMNIIRLIHLVGISLVPITYSFWYKGRIQKIQPLINIMMFVYNLILLLYIFTQEFIPKDYQVQCNHQGQACQGHNHDHQNSQSHTGHGNNQDLRSDLKSKES</sequence>
<keyword evidence="2" id="KW-0472">Membrane</keyword>
<feature type="transmembrane region" description="Helical" evidence="2">
    <location>
        <begin position="280"/>
        <end position="302"/>
    </location>
</feature>
<feature type="compositionally biased region" description="Basic and acidic residues" evidence="1">
    <location>
        <begin position="609"/>
        <end position="618"/>
    </location>
</feature>
<protein>
    <recommendedName>
        <fullName evidence="5">Transmembrane protein</fullName>
    </recommendedName>
</protein>
<feature type="transmembrane region" description="Helical" evidence="2">
    <location>
        <begin position="411"/>
        <end position="428"/>
    </location>
</feature>
<reference evidence="3 4" key="1">
    <citation type="submission" date="2014-06" db="EMBL/GenBank/DDBJ databases">
        <authorList>
            <person name="Swart Estienne"/>
        </authorList>
    </citation>
    <scope>NUCLEOTIDE SEQUENCE [LARGE SCALE GENOMIC DNA]</scope>
    <source>
        <strain evidence="3 4">130c</strain>
    </source>
</reference>
<dbReference type="EMBL" id="CCKQ01003127">
    <property type="protein sequence ID" value="CDW74236.1"/>
    <property type="molecule type" value="Genomic_DNA"/>
</dbReference>
<keyword evidence="4" id="KW-1185">Reference proteome</keyword>
<evidence type="ECO:0000313" key="3">
    <source>
        <dbReference type="EMBL" id="CDW74236.1"/>
    </source>
</evidence>
<dbReference type="Proteomes" id="UP000039865">
    <property type="component" value="Unassembled WGS sequence"/>
</dbReference>
<dbReference type="AlphaFoldDB" id="A0A077ZXF5"/>
<feature type="region of interest" description="Disordered" evidence="1">
    <location>
        <begin position="1"/>
        <end position="47"/>
    </location>
</feature>
<dbReference type="InParanoid" id="A0A077ZXF5"/>
<keyword evidence="2" id="KW-0812">Transmembrane</keyword>
<feature type="transmembrane region" description="Helical" evidence="2">
    <location>
        <begin position="550"/>
        <end position="567"/>
    </location>
</feature>
<feature type="transmembrane region" description="Helical" evidence="2">
    <location>
        <begin position="215"/>
        <end position="235"/>
    </location>
</feature>
<keyword evidence="2" id="KW-1133">Transmembrane helix</keyword>
<feature type="transmembrane region" description="Helical" evidence="2">
    <location>
        <begin position="520"/>
        <end position="538"/>
    </location>
</feature>
<accession>A0A077ZXF5</accession>
<feature type="compositionally biased region" description="Polar residues" evidence="1">
    <location>
        <begin position="596"/>
        <end position="608"/>
    </location>
</feature>
<name>A0A077ZXF5_STYLE</name>
<feature type="transmembrane region" description="Helical" evidence="2">
    <location>
        <begin position="372"/>
        <end position="391"/>
    </location>
</feature>
<evidence type="ECO:0008006" key="5">
    <source>
        <dbReference type="Google" id="ProtNLM"/>
    </source>
</evidence>
<feature type="transmembrane region" description="Helical" evidence="2">
    <location>
        <begin position="347"/>
        <end position="365"/>
    </location>
</feature>
<gene>
    <name evidence="3" type="primary">Contig14047.g14976</name>
    <name evidence="3" type="ORF">STYLEM_3230</name>
</gene>
<feature type="compositionally biased region" description="Acidic residues" evidence="1">
    <location>
        <begin position="25"/>
        <end position="35"/>
    </location>
</feature>
<feature type="region of interest" description="Disordered" evidence="1">
    <location>
        <begin position="585"/>
        <end position="618"/>
    </location>
</feature>
<evidence type="ECO:0000313" key="4">
    <source>
        <dbReference type="Proteomes" id="UP000039865"/>
    </source>
</evidence>
<evidence type="ECO:0000256" key="1">
    <source>
        <dbReference type="SAM" id="MobiDB-lite"/>
    </source>
</evidence>
<feature type="transmembrane region" description="Helical" evidence="2">
    <location>
        <begin position="255"/>
        <end position="273"/>
    </location>
</feature>
<organism evidence="3 4">
    <name type="scientific">Stylonychia lemnae</name>
    <name type="common">Ciliate</name>
    <dbReference type="NCBI Taxonomy" id="5949"/>
    <lineage>
        <taxon>Eukaryota</taxon>
        <taxon>Sar</taxon>
        <taxon>Alveolata</taxon>
        <taxon>Ciliophora</taxon>
        <taxon>Intramacronucleata</taxon>
        <taxon>Spirotrichea</taxon>
        <taxon>Stichotrichia</taxon>
        <taxon>Sporadotrichida</taxon>
        <taxon>Oxytrichidae</taxon>
        <taxon>Stylonychinae</taxon>
        <taxon>Stylonychia</taxon>
    </lineage>
</organism>
<proteinExistence type="predicted"/>